<protein>
    <recommendedName>
        <fullName evidence="3">Transmembrane protein TMEM132 sixth domain-containing protein</fullName>
    </recommendedName>
</protein>
<name>A0A811KLG7_9BILA</name>
<evidence type="ECO:0000313" key="4">
    <source>
        <dbReference type="EMBL" id="CAD5216589.1"/>
    </source>
</evidence>
<keyword evidence="5" id="KW-1185">Reference proteome</keyword>
<feature type="compositionally biased region" description="Polar residues" evidence="1">
    <location>
        <begin position="382"/>
        <end position="398"/>
    </location>
</feature>
<gene>
    <name evidence="4" type="ORF">BOKJ2_LOCUS6663</name>
</gene>
<keyword evidence="2" id="KW-1133">Transmembrane helix</keyword>
<organism evidence="4 5">
    <name type="scientific">Bursaphelenchus okinawaensis</name>
    <dbReference type="NCBI Taxonomy" id="465554"/>
    <lineage>
        <taxon>Eukaryota</taxon>
        <taxon>Metazoa</taxon>
        <taxon>Ecdysozoa</taxon>
        <taxon>Nematoda</taxon>
        <taxon>Chromadorea</taxon>
        <taxon>Rhabditida</taxon>
        <taxon>Tylenchina</taxon>
        <taxon>Tylenchomorpha</taxon>
        <taxon>Aphelenchoidea</taxon>
        <taxon>Aphelenchoididae</taxon>
        <taxon>Bursaphelenchus</taxon>
    </lineage>
</organism>
<dbReference type="Proteomes" id="UP000783686">
    <property type="component" value="Unassembled WGS sequence"/>
</dbReference>
<evidence type="ECO:0000256" key="1">
    <source>
        <dbReference type="SAM" id="MobiDB-lite"/>
    </source>
</evidence>
<dbReference type="InterPro" id="IPR055424">
    <property type="entry name" value="Ig_TMEM132_6th"/>
</dbReference>
<dbReference type="Pfam" id="PF23487">
    <property type="entry name" value="Ig_TMEM132_6th"/>
    <property type="match status" value="1"/>
</dbReference>
<evidence type="ECO:0000256" key="2">
    <source>
        <dbReference type="SAM" id="Phobius"/>
    </source>
</evidence>
<keyword evidence="2" id="KW-0812">Transmembrane</keyword>
<reference evidence="4" key="1">
    <citation type="submission" date="2020-09" db="EMBL/GenBank/DDBJ databases">
        <authorList>
            <person name="Kikuchi T."/>
        </authorList>
    </citation>
    <scope>NUCLEOTIDE SEQUENCE</scope>
    <source>
        <strain evidence="4">SH1</strain>
    </source>
</reference>
<feature type="region of interest" description="Disordered" evidence="1">
    <location>
        <begin position="256"/>
        <end position="284"/>
    </location>
</feature>
<proteinExistence type="predicted"/>
<feature type="region of interest" description="Disordered" evidence="1">
    <location>
        <begin position="382"/>
        <end position="435"/>
    </location>
</feature>
<accession>A0A811KLG7</accession>
<feature type="compositionally biased region" description="Low complexity" evidence="1">
    <location>
        <begin position="258"/>
        <end position="275"/>
    </location>
</feature>
<keyword evidence="2" id="KW-0472">Membrane</keyword>
<dbReference type="AlphaFoldDB" id="A0A811KLG7"/>
<feature type="domain" description="Transmembrane protein TMEM132 sixth" evidence="3">
    <location>
        <begin position="27"/>
        <end position="123"/>
    </location>
</feature>
<dbReference type="EMBL" id="CAJFCW020000003">
    <property type="protein sequence ID" value="CAG9106230.1"/>
    <property type="molecule type" value="Genomic_DNA"/>
</dbReference>
<feature type="transmembrane region" description="Helical" evidence="2">
    <location>
        <begin position="174"/>
        <end position="194"/>
    </location>
</feature>
<evidence type="ECO:0000259" key="3">
    <source>
        <dbReference type="Pfam" id="PF23487"/>
    </source>
</evidence>
<dbReference type="Proteomes" id="UP000614601">
    <property type="component" value="Unassembled WGS sequence"/>
</dbReference>
<sequence>MFYEKHPNKHSCLIRQVVPFSWFQVKAGNDKKKQFELVARTNELLAQKFQHATLEIFIFYSGGQKELLSDVDTNFYSLSIYTTNKNTLKIGQQRGTPNVELVLLDDKFDIKLTVEMRAPKVCDDPDLPSLSGMTPLDTESAVLKTQHIFVDSAEKMQMNVTNHRPDNSASSMGLQPLLVVLLLLILTVGFYYVITGHFREFHNGYEKLLMPLLARLSSNGCLVSEKVGEGENTSKEFVWLPKRQIDSMSVNGRFSQKSTMNVTNGTNSSNSSSSSRGKRITTPATASNQNAYGFQISRLNEGAVSVHDRLRESNLVGKYGNVAHNSLNARIVRRSSDHVSIAEDFASVKQSGALRKGMYNITAPRFNRTNSSSNPIYDCQQIPSMGSDSSPEETTQPPTLAPHYQNLMTAGSIEKVPRASVSPRKPNGNLRGRVA</sequence>
<comment type="caution">
    <text evidence="4">The sequence shown here is derived from an EMBL/GenBank/DDBJ whole genome shotgun (WGS) entry which is preliminary data.</text>
</comment>
<evidence type="ECO:0000313" key="5">
    <source>
        <dbReference type="Proteomes" id="UP000614601"/>
    </source>
</evidence>
<dbReference type="EMBL" id="CAJFDH010000003">
    <property type="protein sequence ID" value="CAD5216589.1"/>
    <property type="molecule type" value="Genomic_DNA"/>
</dbReference>